<dbReference type="STRING" id="709881.SAMN04489832_5650"/>
<evidence type="ECO:0008006" key="5">
    <source>
        <dbReference type="Google" id="ProtNLM"/>
    </source>
</evidence>
<name>A0A1N6AJM5_9ACTN</name>
<protein>
    <recommendedName>
        <fullName evidence="5">Neocarzinostatin family protein</fullName>
    </recommendedName>
</protein>
<feature type="chain" id="PRO_5038530720" description="Neocarzinostatin family protein" evidence="2">
    <location>
        <begin position="26"/>
        <end position="295"/>
    </location>
</feature>
<dbReference type="OrthoDB" id="3685630at2"/>
<accession>A0A1N6AJM5</accession>
<dbReference type="EMBL" id="FSQT01000002">
    <property type="protein sequence ID" value="SIN34255.1"/>
    <property type="molecule type" value="Genomic_DNA"/>
</dbReference>
<dbReference type="AlphaFoldDB" id="A0A1N6AJM5"/>
<evidence type="ECO:0000313" key="4">
    <source>
        <dbReference type="Proteomes" id="UP000185124"/>
    </source>
</evidence>
<reference evidence="4" key="1">
    <citation type="submission" date="2016-12" db="EMBL/GenBank/DDBJ databases">
        <authorList>
            <person name="Varghese N."/>
            <person name="Submissions S."/>
        </authorList>
    </citation>
    <scope>NUCLEOTIDE SEQUENCE [LARGE SCALE GENOMIC DNA]</scope>
    <source>
        <strain evidence="4">DSM 45599</strain>
    </source>
</reference>
<dbReference type="Proteomes" id="UP000185124">
    <property type="component" value="Unassembled WGS sequence"/>
</dbReference>
<evidence type="ECO:0000256" key="1">
    <source>
        <dbReference type="SAM" id="MobiDB-lite"/>
    </source>
</evidence>
<dbReference type="RefSeq" id="WP_074319173.1">
    <property type="nucleotide sequence ID" value="NZ_FSQT01000002.1"/>
</dbReference>
<sequence length="295" mass="30621">MRRSRKRSTLAAALALAAATLGALAAAPPVQAKAPQSGSLTVTGDPDDPISEGRSYSFATAAGDGFNVWGTANHLTVQVFDPPAGPWTIDLSAPVGQPLTVGTYTGATENTYESPLPGIALSGNDRICMYGQTGSFTVTDISWGPHGYLERFDATFEQRCNYSTGSARGEVHVANPPAPPVLGVGVEVAASGTIDSQTGEVAVRGTVTCTAPATVYVEGQVTQSRHGQVAEGIVRAEVACTPGEPVAWTSRSPSFTSNPFRQGDVDVSANASSYDTTYDVFVSDSETATVKLKRS</sequence>
<keyword evidence="4" id="KW-1185">Reference proteome</keyword>
<feature type="region of interest" description="Disordered" evidence="1">
    <location>
        <begin position="30"/>
        <end position="54"/>
    </location>
</feature>
<feature type="signal peptide" evidence="2">
    <location>
        <begin position="1"/>
        <end position="25"/>
    </location>
</feature>
<dbReference type="PROSITE" id="PS51318">
    <property type="entry name" value="TAT"/>
    <property type="match status" value="1"/>
</dbReference>
<evidence type="ECO:0000313" key="3">
    <source>
        <dbReference type="EMBL" id="SIN34255.1"/>
    </source>
</evidence>
<evidence type="ECO:0000256" key="2">
    <source>
        <dbReference type="SAM" id="SignalP"/>
    </source>
</evidence>
<keyword evidence="2" id="KW-0732">Signal</keyword>
<gene>
    <name evidence="3" type="ORF">SAMN04489832_5650</name>
</gene>
<organism evidence="3 4">
    <name type="scientific">Micromonospora cremea</name>
    <dbReference type="NCBI Taxonomy" id="709881"/>
    <lineage>
        <taxon>Bacteria</taxon>
        <taxon>Bacillati</taxon>
        <taxon>Actinomycetota</taxon>
        <taxon>Actinomycetes</taxon>
        <taxon>Micromonosporales</taxon>
        <taxon>Micromonosporaceae</taxon>
        <taxon>Micromonospora</taxon>
    </lineage>
</organism>
<dbReference type="InterPro" id="IPR006311">
    <property type="entry name" value="TAT_signal"/>
</dbReference>
<proteinExistence type="predicted"/>